<keyword evidence="1" id="KW-0732">Signal</keyword>
<keyword evidence="3" id="KW-1185">Reference proteome</keyword>
<dbReference type="Proteomes" id="UP000604481">
    <property type="component" value="Unassembled WGS sequence"/>
</dbReference>
<evidence type="ECO:0000313" key="2">
    <source>
        <dbReference type="EMBL" id="MBE9609042.1"/>
    </source>
</evidence>
<gene>
    <name evidence="2" type="ORF">INR99_06755</name>
</gene>
<feature type="signal peptide" evidence="1">
    <location>
        <begin position="1"/>
        <end position="18"/>
    </location>
</feature>
<dbReference type="EMBL" id="JADFUA010000003">
    <property type="protein sequence ID" value="MBE9609042.1"/>
    <property type="molecule type" value="Genomic_DNA"/>
</dbReference>
<protein>
    <submittedName>
        <fullName evidence="2">Uncharacterized protein</fullName>
    </submittedName>
</protein>
<feature type="chain" id="PRO_5035235580" evidence="1">
    <location>
        <begin position="19"/>
        <end position="156"/>
    </location>
</feature>
<dbReference type="AlphaFoldDB" id="A0A8J7FK20"/>
<comment type="caution">
    <text evidence="2">The sequence shown here is derived from an EMBL/GenBank/DDBJ whole genome shotgun (WGS) entry which is preliminary data.</text>
</comment>
<accession>A0A8J7FK20</accession>
<organism evidence="2 3">
    <name type="scientific">Chitinilyticum piscinae</name>
    <dbReference type="NCBI Taxonomy" id="2866724"/>
    <lineage>
        <taxon>Bacteria</taxon>
        <taxon>Pseudomonadati</taxon>
        <taxon>Pseudomonadota</taxon>
        <taxon>Betaproteobacteria</taxon>
        <taxon>Neisseriales</taxon>
        <taxon>Chitinibacteraceae</taxon>
        <taxon>Chitinilyticum</taxon>
    </lineage>
</organism>
<sequence>MRWPLSLCALLLSLSAAGKIPSHFGDQMEAQLSCRGEWSTDYWRSYFRQYLGQPLRVWGEAEWFDAQKAQLAGNPALEVWVELPDSGVRMVGALVKGKVDTVRKNIEQRLGYTFESLPGPYPRYLSKMGSVLVPVTGTNEEQVKWYCARWHLGNRP</sequence>
<evidence type="ECO:0000256" key="1">
    <source>
        <dbReference type="SAM" id="SignalP"/>
    </source>
</evidence>
<name>A0A8J7FK20_9NEIS</name>
<evidence type="ECO:0000313" key="3">
    <source>
        <dbReference type="Proteomes" id="UP000604481"/>
    </source>
</evidence>
<proteinExistence type="predicted"/>
<reference evidence="2 3" key="1">
    <citation type="submission" date="2020-10" db="EMBL/GenBank/DDBJ databases">
        <title>The genome sequence of Chitinilyticum litopenaei 4Y14.</title>
        <authorList>
            <person name="Liu Y."/>
        </authorList>
    </citation>
    <scope>NUCLEOTIDE SEQUENCE [LARGE SCALE GENOMIC DNA]</scope>
    <source>
        <strain evidence="2 3">4Y14</strain>
    </source>
</reference>